<dbReference type="RefSeq" id="WP_203529394.1">
    <property type="nucleotide sequence ID" value="NZ_CP083371.1"/>
</dbReference>
<reference evidence="2 3" key="1">
    <citation type="submission" date="2020-01" db="EMBL/GenBank/DDBJ databases">
        <title>Draft genome assembly of Ensifer adhaerens T173.</title>
        <authorList>
            <person name="Craig J.E."/>
            <person name="Stinchcombe J.R."/>
        </authorList>
    </citation>
    <scope>NUCLEOTIDE SEQUENCE [LARGE SCALE GENOMIC DNA]</scope>
    <source>
        <strain evidence="2 3">T173</strain>
    </source>
</reference>
<accession>A0AAW4FTZ0</accession>
<feature type="compositionally biased region" description="Basic residues" evidence="1">
    <location>
        <begin position="88"/>
        <end position="105"/>
    </location>
</feature>
<dbReference type="AlphaFoldDB" id="A0AAW4FTZ0"/>
<evidence type="ECO:0000256" key="1">
    <source>
        <dbReference type="SAM" id="MobiDB-lite"/>
    </source>
</evidence>
<evidence type="ECO:0000313" key="2">
    <source>
        <dbReference type="EMBL" id="MBM3094872.1"/>
    </source>
</evidence>
<proteinExistence type="predicted"/>
<comment type="caution">
    <text evidence="2">The sequence shown here is derived from an EMBL/GenBank/DDBJ whole genome shotgun (WGS) entry which is preliminary data.</text>
</comment>
<evidence type="ECO:0000313" key="3">
    <source>
        <dbReference type="Proteomes" id="UP000744980"/>
    </source>
</evidence>
<dbReference type="EMBL" id="WXFA01000033">
    <property type="protein sequence ID" value="MBM3094872.1"/>
    <property type="molecule type" value="Genomic_DNA"/>
</dbReference>
<protein>
    <recommendedName>
        <fullName evidence="4">Transposase</fullName>
    </recommendedName>
</protein>
<keyword evidence="3" id="KW-1185">Reference proteome</keyword>
<dbReference type="Proteomes" id="UP000744980">
    <property type="component" value="Unassembled WGS sequence"/>
</dbReference>
<feature type="region of interest" description="Disordered" evidence="1">
    <location>
        <begin position="86"/>
        <end position="111"/>
    </location>
</feature>
<name>A0AAW4FTZ0_9HYPH</name>
<gene>
    <name evidence="2" type="ORF">GFB56_29455</name>
</gene>
<sequence>MPTAPAPHPQCHERGFTFLRGDAYYQEIDSGSSGFGVREVACPKVASGKIARVSMLALSDPNVADSNILQTISALAIEQRMKELGVAKGHKSAKSKAARQGKKATKTTTAHTRVHHPIVVTE</sequence>
<organism evidence="2 3">
    <name type="scientific">Ensifer canadensis</name>
    <dbReference type="NCBI Taxonomy" id="555315"/>
    <lineage>
        <taxon>Bacteria</taxon>
        <taxon>Pseudomonadati</taxon>
        <taxon>Pseudomonadota</taxon>
        <taxon>Alphaproteobacteria</taxon>
        <taxon>Hyphomicrobiales</taxon>
        <taxon>Rhizobiaceae</taxon>
        <taxon>Sinorhizobium/Ensifer group</taxon>
        <taxon>Ensifer</taxon>
    </lineage>
</organism>
<evidence type="ECO:0008006" key="4">
    <source>
        <dbReference type="Google" id="ProtNLM"/>
    </source>
</evidence>